<dbReference type="Gene3D" id="3.40.190.290">
    <property type="match status" value="1"/>
</dbReference>
<comment type="caution">
    <text evidence="6">The sequence shown here is derived from an EMBL/GenBank/DDBJ whole genome shotgun (WGS) entry which is preliminary data.</text>
</comment>
<organism evidence="6 7">
    <name type="scientific">Paraburkholderia franconis</name>
    <dbReference type="NCBI Taxonomy" id="2654983"/>
    <lineage>
        <taxon>Bacteria</taxon>
        <taxon>Pseudomonadati</taxon>
        <taxon>Pseudomonadota</taxon>
        <taxon>Betaproteobacteria</taxon>
        <taxon>Burkholderiales</taxon>
        <taxon>Burkholderiaceae</taxon>
        <taxon>Paraburkholderia</taxon>
    </lineage>
</organism>
<dbReference type="InterPro" id="IPR000847">
    <property type="entry name" value="LysR_HTH_N"/>
</dbReference>
<dbReference type="GO" id="GO:0043565">
    <property type="term" value="F:sequence-specific DNA binding"/>
    <property type="evidence" value="ECO:0007669"/>
    <property type="project" value="TreeGrafter"/>
</dbReference>
<evidence type="ECO:0000259" key="5">
    <source>
        <dbReference type="PROSITE" id="PS50931"/>
    </source>
</evidence>
<dbReference type="Gene3D" id="1.10.10.10">
    <property type="entry name" value="Winged helix-like DNA-binding domain superfamily/Winged helix DNA-binding domain"/>
    <property type="match status" value="1"/>
</dbReference>
<dbReference type="InterPro" id="IPR036388">
    <property type="entry name" value="WH-like_DNA-bd_sf"/>
</dbReference>
<dbReference type="AlphaFoldDB" id="A0A7X1NAR7"/>
<dbReference type="RefSeq" id="WP_152759204.1">
    <property type="nucleotide sequence ID" value="NZ_WHNP01000011.1"/>
</dbReference>
<dbReference type="PROSITE" id="PS50931">
    <property type="entry name" value="HTH_LYSR"/>
    <property type="match status" value="1"/>
</dbReference>
<dbReference type="SUPFAM" id="SSF53850">
    <property type="entry name" value="Periplasmic binding protein-like II"/>
    <property type="match status" value="1"/>
</dbReference>
<evidence type="ECO:0000256" key="1">
    <source>
        <dbReference type="ARBA" id="ARBA00009437"/>
    </source>
</evidence>
<dbReference type="FunFam" id="1.10.10.10:FF:000001">
    <property type="entry name" value="LysR family transcriptional regulator"/>
    <property type="match status" value="1"/>
</dbReference>
<dbReference type="InterPro" id="IPR005119">
    <property type="entry name" value="LysR_subst-bd"/>
</dbReference>
<keyword evidence="2" id="KW-0805">Transcription regulation</keyword>
<dbReference type="PANTHER" id="PTHR30537">
    <property type="entry name" value="HTH-TYPE TRANSCRIPTIONAL REGULATOR"/>
    <property type="match status" value="1"/>
</dbReference>
<evidence type="ECO:0000313" key="6">
    <source>
        <dbReference type="EMBL" id="MPW18141.1"/>
    </source>
</evidence>
<evidence type="ECO:0000256" key="4">
    <source>
        <dbReference type="ARBA" id="ARBA00023163"/>
    </source>
</evidence>
<reference evidence="6 7" key="1">
    <citation type="submission" date="2019-10" db="EMBL/GenBank/DDBJ databases">
        <title>Paraburkholderia sp. isolated from nodules of Mimosa pudica from Brazilian Atlantic Forest soils.</title>
        <authorList>
            <person name="Paulitsch F."/>
            <person name="Hungria M."/>
            <person name="Dall'Agnol R."/>
        </authorList>
    </citation>
    <scope>NUCLEOTIDE SEQUENCE [LARGE SCALE GENOMIC DNA]</scope>
    <source>
        <strain evidence="6 7">CNPSo 3157</strain>
    </source>
</reference>
<gene>
    <name evidence="6" type="ORF">GCT13_14725</name>
</gene>
<protein>
    <submittedName>
        <fullName evidence="6">LysR family transcriptional regulator</fullName>
    </submittedName>
</protein>
<dbReference type="EMBL" id="WHNP01000011">
    <property type="protein sequence ID" value="MPW18141.1"/>
    <property type="molecule type" value="Genomic_DNA"/>
</dbReference>
<dbReference type="InterPro" id="IPR036390">
    <property type="entry name" value="WH_DNA-bd_sf"/>
</dbReference>
<accession>A0A7X1NAR7</accession>
<name>A0A7X1NAR7_9BURK</name>
<feature type="domain" description="HTH lysR-type" evidence="5">
    <location>
        <begin position="1"/>
        <end position="59"/>
    </location>
</feature>
<dbReference type="Pfam" id="PF03466">
    <property type="entry name" value="LysR_substrate"/>
    <property type="match status" value="1"/>
</dbReference>
<evidence type="ECO:0000256" key="2">
    <source>
        <dbReference type="ARBA" id="ARBA00023015"/>
    </source>
</evidence>
<dbReference type="Proteomes" id="UP000484381">
    <property type="component" value="Unassembled WGS sequence"/>
</dbReference>
<evidence type="ECO:0000313" key="7">
    <source>
        <dbReference type="Proteomes" id="UP000484381"/>
    </source>
</evidence>
<keyword evidence="4" id="KW-0804">Transcription</keyword>
<dbReference type="Pfam" id="PF00126">
    <property type="entry name" value="HTH_1"/>
    <property type="match status" value="1"/>
</dbReference>
<keyword evidence="7" id="KW-1185">Reference proteome</keyword>
<comment type="similarity">
    <text evidence="1">Belongs to the LysR transcriptional regulatory family.</text>
</comment>
<dbReference type="GO" id="GO:0006351">
    <property type="term" value="P:DNA-templated transcription"/>
    <property type="evidence" value="ECO:0007669"/>
    <property type="project" value="TreeGrafter"/>
</dbReference>
<dbReference type="SUPFAM" id="SSF46785">
    <property type="entry name" value="Winged helix' DNA-binding domain"/>
    <property type="match status" value="1"/>
</dbReference>
<dbReference type="GO" id="GO:0003700">
    <property type="term" value="F:DNA-binding transcription factor activity"/>
    <property type="evidence" value="ECO:0007669"/>
    <property type="project" value="InterPro"/>
</dbReference>
<sequence length="316" mass="34850">MNQVNLMRVFVRTAESGSFRRAADQSQVSGAQVSRAIASLESRVQTQLLSRTTRKVSLTEAGMRYLQGSREFLEKLDQLDRSVSRNDGICGGTLRVVATDALPPQTLIRLLDAYRHRCPEVKVHISPGEGLSHLLDDRHDVALFDGSWRPILGGELETVPLSFPAQRLIPCAAPAYLAESTEPAEPEELASHACISNIDRLQQLVWKFVDANGNIHDVSINPCYTVNSAYHLRLAAIAGMGVAVLPEPLVADEIANSRLKRILPCHTIGNFDTTVSLVYPRRRFLNQRVRAFIDNAIELAGQGSATIDLMSEVRSE</sequence>
<proteinExistence type="inferred from homology"/>
<keyword evidence="3" id="KW-0238">DNA-binding</keyword>
<dbReference type="CDD" id="cd08422">
    <property type="entry name" value="PBP2_CrgA_like"/>
    <property type="match status" value="1"/>
</dbReference>
<evidence type="ECO:0000256" key="3">
    <source>
        <dbReference type="ARBA" id="ARBA00023125"/>
    </source>
</evidence>
<dbReference type="PANTHER" id="PTHR30537:SF5">
    <property type="entry name" value="HTH-TYPE TRANSCRIPTIONAL ACTIVATOR TTDR-RELATED"/>
    <property type="match status" value="1"/>
</dbReference>
<dbReference type="InterPro" id="IPR058163">
    <property type="entry name" value="LysR-type_TF_proteobact-type"/>
</dbReference>